<protein>
    <submittedName>
        <fullName evidence="6">LysR family transcriptional regulator</fullName>
    </submittedName>
</protein>
<name>A0ABV9HFD7_9MICO</name>
<reference evidence="7" key="1">
    <citation type="journal article" date="2019" name="Int. J. Syst. Evol. Microbiol.">
        <title>The Global Catalogue of Microorganisms (GCM) 10K type strain sequencing project: providing services to taxonomists for standard genome sequencing and annotation.</title>
        <authorList>
            <consortium name="The Broad Institute Genomics Platform"/>
            <consortium name="The Broad Institute Genome Sequencing Center for Infectious Disease"/>
            <person name="Wu L."/>
            <person name="Ma J."/>
        </authorList>
    </citation>
    <scope>NUCLEOTIDE SEQUENCE [LARGE SCALE GENOMIC DNA]</scope>
    <source>
        <strain evidence="7">CCUG 42722</strain>
    </source>
</reference>
<dbReference type="InterPro" id="IPR000847">
    <property type="entry name" value="LysR_HTH_N"/>
</dbReference>
<evidence type="ECO:0000313" key="6">
    <source>
        <dbReference type="EMBL" id="MFC4627515.1"/>
    </source>
</evidence>
<dbReference type="InterPro" id="IPR005119">
    <property type="entry name" value="LysR_subst-bd"/>
</dbReference>
<proteinExistence type="inferred from homology"/>
<evidence type="ECO:0000256" key="3">
    <source>
        <dbReference type="ARBA" id="ARBA00023125"/>
    </source>
</evidence>
<keyword evidence="4" id="KW-0804">Transcription</keyword>
<comment type="caution">
    <text evidence="6">The sequence shown here is derived from an EMBL/GenBank/DDBJ whole genome shotgun (WGS) entry which is preliminary data.</text>
</comment>
<dbReference type="Proteomes" id="UP001596011">
    <property type="component" value="Unassembled WGS sequence"/>
</dbReference>
<dbReference type="SUPFAM" id="SSF53850">
    <property type="entry name" value="Periplasmic binding protein-like II"/>
    <property type="match status" value="1"/>
</dbReference>
<dbReference type="PANTHER" id="PTHR30126">
    <property type="entry name" value="HTH-TYPE TRANSCRIPTIONAL REGULATOR"/>
    <property type="match status" value="1"/>
</dbReference>
<accession>A0ABV9HFD7</accession>
<dbReference type="Pfam" id="PF00126">
    <property type="entry name" value="HTH_1"/>
    <property type="match status" value="1"/>
</dbReference>
<evidence type="ECO:0000256" key="1">
    <source>
        <dbReference type="ARBA" id="ARBA00009437"/>
    </source>
</evidence>
<dbReference type="PANTHER" id="PTHR30126:SF39">
    <property type="entry name" value="HTH-TYPE TRANSCRIPTIONAL REGULATOR CYSL"/>
    <property type="match status" value="1"/>
</dbReference>
<gene>
    <name evidence="6" type="ORF">ACFO6V_04660</name>
</gene>
<dbReference type="Gene3D" id="1.10.10.10">
    <property type="entry name" value="Winged helix-like DNA-binding domain superfamily/Winged helix DNA-binding domain"/>
    <property type="match status" value="1"/>
</dbReference>
<dbReference type="InterPro" id="IPR036390">
    <property type="entry name" value="WH_DNA-bd_sf"/>
</dbReference>
<dbReference type="EMBL" id="JBHSFI010000002">
    <property type="protein sequence ID" value="MFC4627515.1"/>
    <property type="molecule type" value="Genomic_DNA"/>
</dbReference>
<sequence>MELRQLRVFAAVAEHRTVTAAAIALDLAPSSVSEQIRVLEASLGTALFDRSPRGMRPTAAGERLRPWAATLLEGAERARRDVADTQPELRLGALETIVATHVPAILGRLAGRRPGLRVEVRPETARDRLLALVADGDLEAALLLDTGGSLGDLGFAAPDAPLQFLDVDTVPLALIAAPGHRLAGAAQVVRADLRGEKVLTNSPACTFWLLGQQLLGSDVERVRVGGVHVIKAWVEQGMGISLVPEFAVAEELASGRLTRLAFATGDLSLRLVWHPDREAVPDLRELLYAASAATGPSAAQV</sequence>
<evidence type="ECO:0000259" key="5">
    <source>
        <dbReference type="PROSITE" id="PS50931"/>
    </source>
</evidence>
<keyword evidence="7" id="KW-1185">Reference proteome</keyword>
<comment type="similarity">
    <text evidence="1">Belongs to the LysR transcriptional regulatory family.</text>
</comment>
<evidence type="ECO:0000256" key="2">
    <source>
        <dbReference type="ARBA" id="ARBA00023015"/>
    </source>
</evidence>
<dbReference type="InterPro" id="IPR036388">
    <property type="entry name" value="WH-like_DNA-bd_sf"/>
</dbReference>
<dbReference type="CDD" id="cd05466">
    <property type="entry name" value="PBP2_LTTR_substrate"/>
    <property type="match status" value="1"/>
</dbReference>
<keyword evidence="3" id="KW-0238">DNA-binding</keyword>
<evidence type="ECO:0000256" key="4">
    <source>
        <dbReference type="ARBA" id="ARBA00023163"/>
    </source>
</evidence>
<evidence type="ECO:0000313" key="7">
    <source>
        <dbReference type="Proteomes" id="UP001596011"/>
    </source>
</evidence>
<dbReference type="SUPFAM" id="SSF46785">
    <property type="entry name" value="Winged helix' DNA-binding domain"/>
    <property type="match status" value="1"/>
</dbReference>
<dbReference type="Gene3D" id="3.40.190.10">
    <property type="entry name" value="Periplasmic binding protein-like II"/>
    <property type="match status" value="2"/>
</dbReference>
<dbReference type="RefSeq" id="WP_377132733.1">
    <property type="nucleotide sequence ID" value="NZ_JBHSFI010000002.1"/>
</dbReference>
<feature type="domain" description="HTH lysR-type" evidence="5">
    <location>
        <begin position="1"/>
        <end position="58"/>
    </location>
</feature>
<organism evidence="6 7">
    <name type="scientific">Promicromonospora alba</name>
    <dbReference type="NCBI Taxonomy" id="1616110"/>
    <lineage>
        <taxon>Bacteria</taxon>
        <taxon>Bacillati</taxon>
        <taxon>Actinomycetota</taxon>
        <taxon>Actinomycetes</taxon>
        <taxon>Micrococcales</taxon>
        <taxon>Promicromonosporaceae</taxon>
        <taxon>Promicromonospora</taxon>
    </lineage>
</organism>
<keyword evidence="2" id="KW-0805">Transcription regulation</keyword>
<dbReference type="PROSITE" id="PS50931">
    <property type="entry name" value="HTH_LYSR"/>
    <property type="match status" value="1"/>
</dbReference>
<dbReference type="Pfam" id="PF03466">
    <property type="entry name" value="LysR_substrate"/>
    <property type="match status" value="1"/>
</dbReference>